<feature type="transmembrane region" description="Helical" evidence="2">
    <location>
        <begin position="12"/>
        <end position="32"/>
    </location>
</feature>
<dbReference type="Gene3D" id="2.130.10.10">
    <property type="entry name" value="YVTN repeat-like/Quinoprotein amine dehydrogenase"/>
    <property type="match status" value="3"/>
</dbReference>
<protein>
    <submittedName>
        <fullName evidence="4">Signal transduction histidine kinase</fullName>
    </submittedName>
</protein>
<dbReference type="InterPro" id="IPR013783">
    <property type="entry name" value="Ig-like_fold"/>
</dbReference>
<organism evidence="4 5">
    <name type="scientific">Dyadobacter koreensis</name>
    <dbReference type="NCBI Taxonomy" id="408657"/>
    <lineage>
        <taxon>Bacteria</taxon>
        <taxon>Pseudomonadati</taxon>
        <taxon>Bacteroidota</taxon>
        <taxon>Cytophagia</taxon>
        <taxon>Cytophagales</taxon>
        <taxon>Spirosomataceae</taxon>
        <taxon>Dyadobacter</taxon>
    </lineage>
</organism>
<evidence type="ECO:0000259" key="3">
    <source>
        <dbReference type="PROSITE" id="PS50109"/>
    </source>
</evidence>
<dbReference type="SUPFAM" id="SSF101898">
    <property type="entry name" value="NHL repeat"/>
    <property type="match status" value="1"/>
</dbReference>
<dbReference type="PANTHER" id="PTHR43547:SF2">
    <property type="entry name" value="HYBRID SIGNAL TRANSDUCTION HISTIDINE KINASE C"/>
    <property type="match status" value="1"/>
</dbReference>
<dbReference type="EMBL" id="FNXY01000001">
    <property type="protein sequence ID" value="SEI45205.1"/>
    <property type="molecule type" value="Genomic_DNA"/>
</dbReference>
<feature type="domain" description="Histidine kinase" evidence="3">
    <location>
        <begin position="804"/>
        <end position="1026"/>
    </location>
</feature>
<proteinExistence type="predicted"/>
<evidence type="ECO:0000256" key="1">
    <source>
        <dbReference type="ARBA" id="ARBA00022553"/>
    </source>
</evidence>
<dbReference type="Proteomes" id="UP000199532">
    <property type="component" value="Unassembled WGS sequence"/>
</dbReference>
<dbReference type="Pfam" id="PF07494">
    <property type="entry name" value="Reg_prop"/>
    <property type="match status" value="1"/>
</dbReference>
<dbReference type="PANTHER" id="PTHR43547">
    <property type="entry name" value="TWO-COMPONENT HISTIDINE KINASE"/>
    <property type="match status" value="1"/>
</dbReference>
<keyword evidence="5" id="KW-1185">Reference proteome</keyword>
<evidence type="ECO:0000256" key="2">
    <source>
        <dbReference type="SAM" id="Phobius"/>
    </source>
</evidence>
<keyword evidence="2" id="KW-0812">Transmembrane</keyword>
<keyword evidence="1" id="KW-0597">Phosphoprotein</keyword>
<accession>A0A1H6R0X5</accession>
<sequence>MIRDPITCKRYFVVGKVLLTIIYFLTISGLHAQEMNNPDFDITHYSDENGLPQNSVKAITKDSNGFVWLATEDGLVRFDGQSFYTFNRTNLSITSNRIYGFVPSLKDYTPYNKDFTALNENLEYIKIRSDGSTQIEKKFLNYHQSTSPYGTDIRGGIYIMRSLPSIYGIAQNHEPFLYPAGSKKFYVWHKDRVEYFIKKDRQWSSKGNFKELFILSSVPYVTLMNGEFARLESNGKVCHVSLRGDILNGRSFNIRQLKYKLFWDNISQRAYVYHNQRFYSLEESADRSSLLTKLIVSGFDFDDFNIVTAHYDDKLNYLFLGSYTKGLFVLRRKDFFTKRDEKKGADNVYYAQVPVSDGSVLSTQGHIFTSGEKAIAKNYTEMDHSMDMNSKYFMAQNHDLSFWIRTSASLTRFSSKGDKILQTYELKNRIKALYADRGDTLWIGGEQDSLFLLNTKDYQATPKLIYNGAIGEISCISRLRGYELMLGTKNGLFLYNIQTGSMKPIKGLEKVSVRSIYESDGYIWITTYGDGIYMYYRGKATKLPLDKNQFLATSHCILEDKRGFFWITTNKGLFQVLKNDLLNYVDKKLSSVYYLYYDKRHGFSSNEFNGGCQPCGLKLDNGTFSFPSMDGFVWFKPDDIKTEIPDQSIFIGKILLDGKQIDQIGLAAIPRDFKQLNLSVSTPYFNSKSNLHITYSIQEAGQNEVWLPVSENLNINFPIASSGNYSLVIRKQNGFGADNYTYKKLKIFVVPAWYETWVFRALCLVLIGFCFLLILRKRTSYLLKKEREKNVYRQYHINNQIVTAINHDIQTPLFYISNSFTQIQEHLAKNNLNDAFVSAMSSETVNTIYYAREHTRNLLNYIKSQNQENKSELSIEKIRVFDIVQHSSNVLLGVAKHRDIKIVNKVDNDFIVETDGKLLSLIIQNLMDNAVKLSRTTVVVSTNHGNGLRQIIIDDTGKGIPDEIAEWLNASFKSYTHWMREYRYPNHKGLGLMIVKDMCILLNINVYSERVDEYGTRITLTFQTKLPGKTK</sequence>
<dbReference type="SUPFAM" id="SSF55874">
    <property type="entry name" value="ATPase domain of HSP90 chaperone/DNA topoisomerase II/histidine kinase"/>
    <property type="match status" value="1"/>
</dbReference>
<dbReference type="SMART" id="SM00387">
    <property type="entry name" value="HATPase_c"/>
    <property type="match status" value="1"/>
</dbReference>
<dbReference type="Pfam" id="PF02518">
    <property type="entry name" value="HATPase_c"/>
    <property type="match status" value="1"/>
</dbReference>
<dbReference type="AlphaFoldDB" id="A0A1H6R0X5"/>
<dbReference type="GO" id="GO:0000155">
    <property type="term" value="F:phosphorelay sensor kinase activity"/>
    <property type="evidence" value="ECO:0007669"/>
    <property type="project" value="TreeGrafter"/>
</dbReference>
<name>A0A1H6R0X5_9BACT</name>
<dbReference type="InterPro" id="IPR036890">
    <property type="entry name" value="HATPase_C_sf"/>
</dbReference>
<dbReference type="InterPro" id="IPR005467">
    <property type="entry name" value="His_kinase_dom"/>
</dbReference>
<evidence type="ECO:0000313" key="4">
    <source>
        <dbReference type="EMBL" id="SEI45205.1"/>
    </source>
</evidence>
<reference evidence="4 5" key="1">
    <citation type="submission" date="2016-10" db="EMBL/GenBank/DDBJ databases">
        <authorList>
            <person name="de Groot N.N."/>
        </authorList>
    </citation>
    <scope>NUCLEOTIDE SEQUENCE [LARGE SCALE GENOMIC DNA]</scope>
    <source>
        <strain evidence="4 5">DSM 19938</strain>
    </source>
</reference>
<dbReference type="Gene3D" id="2.60.40.10">
    <property type="entry name" value="Immunoglobulins"/>
    <property type="match status" value="1"/>
</dbReference>
<dbReference type="InterPro" id="IPR011110">
    <property type="entry name" value="Reg_prop"/>
</dbReference>
<dbReference type="InterPro" id="IPR003594">
    <property type="entry name" value="HATPase_dom"/>
</dbReference>
<dbReference type="InterPro" id="IPR015943">
    <property type="entry name" value="WD40/YVTN_repeat-like_dom_sf"/>
</dbReference>
<keyword evidence="4" id="KW-0418">Kinase</keyword>
<dbReference type="STRING" id="408657.SAMN04487995_0842"/>
<evidence type="ECO:0000313" key="5">
    <source>
        <dbReference type="Proteomes" id="UP000199532"/>
    </source>
</evidence>
<dbReference type="Gene3D" id="3.30.565.10">
    <property type="entry name" value="Histidine kinase-like ATPase, C-terminal domain"/>
    <property type="match status" value="1"/>
</dbReference>
<keyword evidence="2" id="KW-0472">Membrane</keyword>
<dbReference type="PROSITE" id="PS50109">
    <property type="entry name" value="HIS_KIN"/>
    <property type="match status" value="1"/>
</dbReference>
<feature type="transmembrane region" description="Helical" evidence="2">
    <location>
        <begin position="757"/>
        <end position="775"/>
    </location>
</feature>
<keyword evidence="4" id="KW-0808">Transferase</keyword>
<keyword evidence="2" id="KW-1133">Transmembrane helix</keyword>
<gene>
    <name evidence="4" type="ORF">SAMN04487995_0842</name>
</gene>